<proteinExistence type="predicted"/>
<reference evidence="1 2" key="1">
    <citation type="submission" date="2018-04" db="EMBL/GenBank/DDBJ databases">
        <title>WGS assembly of Panicum hallii var. hallii HAL2.</title>
        <authorList>
            <person name="Lovell J."/>
            <person name="Jenkins J."/>
            <person name="Lowry D."/>
            <person name="Mamidi S."/>
            <person name="Sreedasyam A."/>
            <person name="Weng X."/>
            <person name="Barry K."/>
            <person name="Bonette J."/>
            <person name="Campitelli B."/>
            <person name="Daum C."/>
            <person name="Gordon S."/>
            <person name="Gould B."/>
            <person name="Lipzen A."/>
            <person name="MacQueen A."/>
            <person name="Palacio-Mejia J."/>
            <person name="Plott C."/>
            <person name="Shakirov E."/>
            <person name="Shu S."/>
            <person name="Yoshinaga Y."/>
            <person name="Zane M."/>
            <person name="Rokhsar D."/>
            <person name="Grimwood J."/>
            <person name="Schmutz J."/>
            <person name="Juenger T."/>
        </authorList>
    </citation>
    <scope>NUCLEOTIDE SEQUENCE [LARGE SCALE GENOMIC DNA]</scope>
    <source>
        <strain evidence="2">cv. HAL2</strain>
    </source>
</reference>
<name>A0A2T7BZI6_9POAL</name>
<evidence type="ECO:0000313" key="1">
    <source>
        <dbReference type="EMBL" id="PUZ36502.1"/>
    </source>
</evidence>
<dbReference type="Proteomes" id="UP000244336">
    <property type="component" value="Chromosome 9"/>
</dbReference>
<gene>
    <name evidence="1" type="ORF">GQ55_9G043200</name>
</gene>
<protein>
    <submittedName>
        <fullName evidence="1">Uncharacterized protein</fullName>
    </submittedName>
</protein>
<dbReference type="AlphaFoldDB" id="A0A2T7BZI6"/>
<accession>A0A2T7BZI6</accession>
<dbReference type="EMBL" id="CM009757">
    <property type="protein sequence ID" value="PUZ36502.1"/>
    <property type="molecule type" value="Genomic_DNA"/>
</dbReference>
<sequence>MVLPCPSLKRTDDSTAIVWRIVAADGLGHVSEREWLAKANRYAYSIHCNHLLFGYQSCLCCCADSNNFCISGNRILGETLTSLA</sequence>
<dbReference type="Gramene" id="PUZ36502">
    <property type="protein sequence ID" value="PUZ36502"/>
    <property type="gene ID" value="GQ55_9G043200"/>
</dbReference>
<organism evidence="1 2">
    <name type="scientific">Panicum hallii var. hallii</name>
    <dbReference type="NCBI Taxonomy" id="1504633"/>
    <lineage>
        <taxon>Eukaryota</taxon>
        <taxon>Viridiplantae</taxon>
        <taxon>Streptophyta</taxon>
        <taxon>Embryophyta</taxon>
        <taxon>Tracheophyta</taxon>
        <taxon>Spermatophyta</taxon>
        <taxon>Magnoliopsida</taxon>
        <taxon>Liliopsida</taxon>
        <taxon>Poales</taxon>
        <taxon>Poaceae</taxon>
        <taxon>PACMAD clade</taxon>
        <taxon>Panicoideae</taxon>
        <taxon>Panicodae</taxon>
        <taxon>Paniceae</taxon>
        <taxon>Panicinae</taxon>
        <taxon>Panicum</taxon>
        <taxon>Panicum sect. Panicum</taxon>
    </lineage>
</organism>
<keyword evidence="2" id="KW-1185">Reference proteome</keyword>
<evidence type="ECO:0000313" key="2">
    <source>
        <dbReference type="Proteomes" id="UP000244336"/>
    </source>
</evidence>